<reference evidence="2" key="2">
    <citation type="submission" date="2014-07" db="EMBL/GenBank/DDBJ databases">
        <authorList>
            <person name="Hull J."/>
        </authorList>
    </citation>
    <scope>NUCLEOTIDE SEQUENCE</scope>
</reference>
<accession>A0A0A9Z7A6</accession>
<sequence length="417" mass="47958">MDRNHGRPNNYHDRESHHDRNHGRPNNHHDRESHHGTYNDKYGDHHDQHVHHQDRDGYHDSNHGSHHGNDGKHSDHGSHHGYHGTHSDRGSYGHDSHDCYGNDHRVNEYGGVRNDQGDYKSKDVYIEQCKSRSHDRGNSDGVHVHHYYGVDKPDRPRETQRRDACTTYPQEHHSDRSESRNAPVRVTYYVRREDSRRSQTQTLDDGAPTDYPDFCHQETPVVSKPCTSKNDQSYVADVTYHIPENTQPQHDRVVERETGNQPKTCQSPVAVVCHHHNHVLRVEDQNILNQQLPTETSCSSSSLPAHQPVPNIPMDITALLNIPAPPPSRCIEQPRQTPVCHEPRAPLPPCNKPKEEKPVSYMICMQKTLETQCDPPRIDPPRVEPTCAPLRREPSFNTYQLQPQPSNSYRNPCLRSI</sequence>
<feature type="compositionally biased region" description="Basic and acidic residues" evidence="1">
    <location>
        <begin position="1"/>
        <end position="18"/>
    </location>
</feature>
<dbReference type="EMBL" id="GBHO01005944">
    <property type="protein sequence ID" value="JAG37660.1"/>
    <property type="molecule type" value="Transcribed_RNA"/>
</dbReference>
<feature type="compositionally biased region" description="Basic and acidic residues" evidence="1">
    <location>
        <begin position="85"/>
        <end position="99"/>
    </location>
</feature>
<organism evidence="2">
    <name type="scientific">Lygus hesperus</name>
    <name type="common">Western plant bug</name>
    <dbReference type="NCBI Taxonomy" id="30085"/>
    <lineage>
        <taxon>Eukaryota</taxon>
        <taxon>Metazoa</taxon>
        <taxon>Ecdysozoa</taxon>
        <taxon>Arthropoda</taxon>
        <taxon>Hexapoda</taxon>
        <taxon>Insecta</taxon>
        <taxon>Pterygota</taxon>
        <taxon>Neoptera</taxon>
        <taxon>Paraneoptera</taxon>
        <taxon>Hemiptera</taxon>
        <taxon>Heteroptera</taxon>
        <taxon>Panheteroptera</taxon>
        <taxon>Cimicomorpha</taxon>
        <taxon>Miridae</taxon>
        <taxon>Mirini</taxon>
        <taxon>Lygus</taxon>
    </lineage>
</organism>
<feature type="compositionally biased region" description="Basic and acidic residues" evidence="1">
    <location>
        <begin position="27"/>
        <end position="78"/>
    </location>
</feature>
<gene>
    <name evidence="2" type="ORF">CM83_46968</name>
</gene>
<evidence type="ECO:0000256" key="1">
    <source>
        <dbReference type="SAM" id="MobiDB-lite"/>
    </source>
</evidence>
<feature type="compositionally biased region" description="Basic and acidic residues" evidence="1">
    <location>
        <begin position="148"/>
        <end position="179"/>
    </location>
</feature>
<feature type="region of interest" description="Disordered" evidence="1">
    <location>
        <begin position="130"/>
        <end position="181"/>
    </location>
</feature>
<protein>
    <submittedName>
        <fullName evidence="2">Uncharacterized protein</fullName>
    </submittedName>
</protein>
<name>A0A0A9Z7A6_LYGHE</name>
<proteinExistence type="predicted"/>
<dbReference type="AlphaFoldDB" id="A0A0A9Z7A6"/>
<feature type="compositionally biased region" description="Polar residues" evidence="1">
    <location>
        <begin position="395"/>
        <end position="410"/>
    </location>
</feature>
<feature type="region of interest" description="Disordered" evidence="1">
    <location>
        <begin position="395"/>
        <end position="417"/>
    </location>
</feature>
<feature type="region of interest" description="Disordered" evidence="1">
    <location>
        <begin position="1"/>
        <end position="99"/>
    </location>
</feature>
<reference evidence="2" key="1">
    <citation type="journal article" date="2014" name="PLoS ONE">
        <title>Transcriptome-Based Identification of ABC Transporters in the Western Tarnished Plant Bug Lygus hesperus.</title>
        <authorList>
            <person name="Hull J.J."/>
            <person name="Chaney K."/>
            <person name="Geib S.M."/>
            <person name="Fabrick J.A."/>
            <person name="Brent C.S."/>
            <person name="Walsh D."/>
            <person name="Lavine L.C."/>
        </authorList>
    </citation>
    <scope>NUCLEOTIDE SEQUENCE</scope>
</reference>
<evidence type="ECO:0000313" key="2">
    <source>
        <dbReference type="EMBL" id="JAG37660.1"/>
    </source>
</evidence>